<keyword evidence="3" id="KW-1185">Reference proteome</keyword>
<dbReference type="Proteomes" id="UP000019763">
    <property type="component" value="Unassembled WGS sequence"/>
</dbReference>
<dbReference type="GeneID" id="22911350"/>
<evidence type="ECO:0000256" key="1">
    <source>
        <dbReference type="SAM" id="MobiDB-lite"/>
    </source>
</evidence>
<organism evidence="2 3">
    <name type="scientific">Gregarina niphandrodes</name>
    <name type="common">Septate eugregarine</name>
    <dbReference type="NCBI Taxonomy" id="110365"/>
    <lineage>
        <taxon>Eukaryota</taxon>
        <taxon>Sar</taxon>
        <taxon>Alveolata</taxon>
        <taxon>Apicomplexa</taxon>
        <taxon>Conoidasida</taxon>
        <taxon>Gregarinasina</taxon>
        <taxon>Eugregarinorida</taxon>
        <taxon>Gregarinidae</taxon>
        <taxon>Gregarina</taxon>
    </lineage>
</organism>
<dbReference type="EMBL" id="AFNH02000260">
    <property type="protein sequence ID" value="EZG78639.1"/>
    <property type="molecule type" value="Genomic_DNA"/>
</dbReference>
<dbReference type="InterPro" id="IPR016024">
    <property type="entry name" value="ARM-type_fold"/>
</dbReference>
<gene>
    <name evidence="2" type="ORF">GNI_033940</name>
</gene>
<proteinExistence type="predicted"/>
<name>A0A023BB18_GRENI</name>
<reference evidence="2" key="1">
    <citation type="submission" date="2013-12" db="EMBL/GenBank/DDBJ databases">
        <authorList>
            <person name="Omoto C.K."/>
            <person name="Sibley D."/>
            <person name="Venepally P."/>
            <person name="Hadjithomas M."/>
            <person name="Karamycheva S."/>
            <person name="Brunk B."/>
            <person name="Roos D."/>
            <person name="Caler E."/>
            <person name="Lorenzi H."/>
        </authorList>
    </citation>
    <scope>NUCLEOTIDE SEQUENCE</scope>
</reference>
<sequence>MVELRNRSSLKRGRVEDQWPGELSSPSETEDDGSSVVSEAIEVSEEEEAPQPRRRKQRSNPPMSVGISPLMALLERECSEGELGALSEGETLNLLFELSGYPHDLYSEQDYKQVQNEDERIALVDGALDRTGQEVGALSPLMSGLLCIMRTSLLERKAKACYTKVMDIVRDSLPNYVPRFKELTSVVQANGVGGNTVSTGAGDSLSAEIGETLITGPARLMDLVLRLDKPLSDMLLVTKNTILVKEHKMLVSNLPLLVAKQLRGDYVGLRQAETFVNFVSSWLVLFSTSNIRILRTTGVFIIALVVDELLARVVETLESIPETAGIQSNADQPYTNSQTEVHVALLAGAEVLLQSLKDFLLTTVKDRVNDVYPVVAVLSLLTMKKCVTTFDANMELYSTLIQMAHIGLRHPSALVRLTALDVANDVLKHLLSRRKVYIKPHLATASVSTKSSSAGRKSGRQVSLAEDYSNVVDYVGYTTDDVQRYISVIITSLLSLGIKHARDCSLLVSFSALEFLETCVRASGETCVRASKNEILYEMKDPQVTGIAALLFADNHLPVLPVVAQLVDGLVFASSIVHTAEQNSEVIYSTLVQFLTDYADDPEWIPYHSNVLKAFLPLSPYCRDLESLWNFLRSVYRPTALDITEQREWLNDVKACRSLLFITHCMWKNIWTYVLNQKYSAAASQQNASRRERHWKGPIVPCIFGSISEDLMIDEMPALATVVENHSRHIGLDPNNPMDLKLIDFLERSVQDFPNILSRARADREQTILALSLLYEFIGAMRCSEESMSITSIQFEPIVRELVGRLDAVSEPSIKHSILACLKAMNELSGSILSKSSRVSSTAAVYDGILDDRFGKLIKETQGIIKELGNSKNAPVNQSPISRSTGVQDEYNWSHASLSLLDTLRQSFVNLRVFMYNDTKDRMNDNLDILDEILNMLESVSSSKTGLPWDHQVYVNGLDVVWLSQAKLLQRITRQHEVNVSPYIEQYDLSVAGTPFSSAHTISGGLSLATGPNGIIHITNTKTQKNTQSNTQTIAQHDGGNDQVGGNGVSGMMGGSVMPFGEFNQCRLSAEKILRPLLPKLGTLKEDLEIYKELSLQLSCYLAQYSEKCRKFVLGARNSETQTASCVGALIAAFQCCRLLVANSLFQAATGLWSKLRVSMNKLRNGRYLLGTLAPTHEFGTAAEDVTALAEEIETLRGTISRLALACHVPPKSEITLEIAYFIDSLKQIYARKRRELEAAFDGQLAYGFLDQFMGSHNNQALTGPVEVWDVYKNLLTAGQVEKYCASLELEQIAFNAQVQITAAISQIPDRHLWRESSVGPVILSYFRSRSGLLRVLADRFMKRCMEYDSVAAGHVEDITDRPLLMSLILSTLQTLIRRAPDNLDDVKALAGEVAAHIPKTYWKGLSDLLFMNFVWMAIQRAHDDPKGQLLSVLVDGLFHGRSLNKRWTKHVAANQLHSLKLLEREWQDSNKAEVHPLFFTHLAHFLRVCVPNMTENILDDWPPRT</sequence>
<dbReference type="VEuPathDB" id="CryptoDB:GNI_033940"/>
<evidence type="ECO:0000313" key="2">
    <source>
        <dbReference type="EMBL" id="EZG78639.1"/>
    </source>
</evidence>
<evidence type="ECO:0000313" key="3">
    <source>
        <dbReference type="Proteomes" id="UP000019763"/>
    </source>
</evidence>
<accession>A0A023BB18</accession>
<dbReference type="RefSeq" id="XP_011129230.1">
    <property type="nucleotide sequence ID" value="XM_011130928.1"/>
</dbReference>
<protein>
    <submittedName>
        <fullName evidence="2">Uncharacterized protein</fullName>
    </submittedName>
</protein>
<dbReference type="SUPFAM" id="SSF48371">
    <property type="entry name" value="ARM repeat"/>
    <property type="match status" value="1"/>
</dbReference>
<feature type="region of interest" description="Disordered" evidence="1">
    <location>
        <begin position="1"/>
        <end position="66"/>
    </location>
</feature>
<comment type="caution">
    <text evidence="2">The sequence shown here is derived from an EMBL/GenBank/DDBJ whole genome shotgun (WGS) entry which is preliminary data.</text>
</comment>